<accession>A0A0L0P107</accession>
<dbReference type="EMBL" id="LGST01000020">
    <property type="protein sequence ID" value="KNE00022.1"/>
    <property type="molecule type" value="Genomic_DNA"/>
</dbReference>
<dbReference type="AlphaFoldDB" id="A0A0L0P107"/>
<sequence>MYGFGAVYVVPFLVQGTAIHRSGLKNQRSVKTISKRTILFDLGLIPLKVAGSGKNAPESEATFSFGLNRRVSIKGDVKLMLNGLCFCDRLMADCAGRGLPLKE</sequence>
<dbReference type="VEuPathDB" id="FungiDB:QG37_02960"/>
<protein>
    <submittedName>
        <fullName evidence="1">Uncharacterized protein</fullName>
    </submittedName>
</protein>
<proteinExistence type="predicted"/>
<dbReference type="Proteomes" id="UP000037122">
    <property type="component" value="Unassembled WGS sequence"/>
</dbReference>
<reference evidence="2" key="1">
    <citation type="journal article" date="2015" name="BMC Genomics">
        <title>Draft genome of a commonly misdiagnosed multidrug resistant pathogen Candida auris.</title>
        <authorList>
            <person name="Chatterjee S."/>
            <person name="Alampalli S.V."/>
            <person name="Nageshan R.K."/>
            <person name="Chettiar S.T."/>
            <person name="Joshi S."/>
            <person name="Tatu U.S."/>
        </authorList>
    </citation>
    <scope>NUCLEOTIDE SEQUENCE [LARGE SCALE GENOMIC DNA]</scope>
    <source>
        <strain evidence="2">6684</strain>
    </source>
</reference>
<name>A0A0L0P107_CANAR</name>
<comment type="caution">
    <text evidence="1">The sequence shown here is derived from an EMBL/GenBank/DDBJ whole genome shotgun (WGS) entry which is preliminary data.</text>
</comment>
<evidence type="ECO:0000313" key="2">
    <source>
        <dbReference type="Proteomes" id="UP000037122"/>
    </source>
</evidence>
<organism evidence="1 2">
    <name type="scientific">Candidozyma auris</name>
    <name type="common">Yeast</name>
    <name type="synonym">Candida auris</name>
    <dbReference type="NCBI Taxonomy" id="498019"/>
    <lineage>
        <taxon>Eukaryota</taxon>
        <taxon>Fungi</taxon>
        <taxon>Dikarya</taxon>
        <taxon>Ascomycota</taxon>
        <taxon>Saccharomycotina</taxon>
        <taxon>Pichiomycetes</taxon>
        <taxon>Metschnikowiaceae</taxon>
        <taxon>Candidozyma</taxon>
    </lineage>
</organism>
<gene>
    <name evidence="1" type="ORF">QG37_02960</name>
</gene>
<evidence type="ECO:0000313" key="1">
    <source>
        <dbReference type="EMBL" id="KNE00022.1"/>
    </source>
</evidence>